<dbReference type="GO" id="GO:0000160">
    <property type="term" value="P:phosphorelay signal transduction system"/>
    <property type="evidence" value="ECO:0007669"/>
    <property type="project" value="InterPro"/>
</dbReference>
<feature type="domain" description="Response regulatory" evidence="3">
    <location>
        <begin position="167"/>
        <end position="282"/>
    </location>
</feature>
<comment type="caution">
    <text evidence="4">The sequence shown here is derived from an EMBL/GenBank/DDBJ whole genome shotgun (WGS) entry which is preliminary data.</text>
</comment>
<feature type="modified residue" description="4-aspartylphosphate" evidence="1">
    <location>
        <position position="217"/>
    </location>
</feature>
<accession>A0A8J6EAM0</accession>
<dbReference type="InterPro" id="IPR052048">
    <property type="entry name" value="ST_Response_Regulator"/>
</dbReference>
<dbReference type="Pfam" id="PF00072">
    <property type="entry name" value="Response_reg"/>
    <property type="match status" value="1"/>
</dbReference>
<sequence>MMHDTHNPAMEHIRPLSARFSVDTHIHDVEPLNAATLQAIARLEASGFLVSDIAHQMARANATLRTARHRARPHTPSPCPSPLRRMSLNGSEELQGHVAVRVSDLEDMPSTSATPSILRPDTGASLSEPALSPVLPAVGDDLGMKKAATTDTTQEKLSVEGNSGSVRVMVVDDDPMVRSTLTRMLTNMGHKVINQAHDGLAAVETYRANVHDLVLLDMRMPRLDGKDAFIRLKQDHPNIRVVIVSAYCDDEDVRFVLKEGAKGVVRKPFRLSGLRSAIDAAMNPGLADMTFVCDGVHLTTNRRDESDEGSMSASL</sequence>
<dbReference type="InterPro" id="IPR001789">
    <property type="entry name" value="Sig_transdc_resp-reg_receiver"/>
</dbReference>
<name>A0A8J6EAM0_9EUKA</name>
<evidence type="ECO:0000313" key="4">
    <source>
        <dbReference type="EMBL" id="KAG9394885.1"/>
    </source>
</evidence>
<dbReference type="OrthoDB" id="60033at2759"/>
<feature type="region of interest" description="Disordered" evidence="2">
    <location>
        <begin position="65"/>
        <end position="84"/>
    </location>
</feature>
<dbReference type="Gene3D" id="3.40.50.2300">
    <property type="match status" value="1"/>
</dbReference>
<reference evidence="4" key="1">
    <citation type="submission" date="2021-05" db="EMBL/GenBank/DDBJ databases">
        <title>A free-living protist that lacks canonical eukaryotic 1 DNA replication and segregation systems.</title>
        <authorList>
            <person name="Salas-Leiva D.E."/>
            <person name="Tromer E.C."/>
            <person name="Curtis B.A."/>
            <person name="Jerlstrom-Hultqvist J."/>
            <person name="Kolisko M."/>
            <person name="Yi Z."/>
            <person name="Salas-Leiva J.S."/>
            <person name="Gallot-Lavallee L."/>
            <person name="Kops G.J.P.L."/>
            <person name="Archibald J.M."/>
            <person name="Simpson A.G.B."/>
            <person name="Roger A.J."/>
        </authorList>
    </citation>
    <scope>NUCLEOTIDE SEQUENCE</scope>
    <source>
        <strain evidence="4">BICM</strain>
    </source>
</reference>
<evidence type="ECO:0000259" key="3">
    <source>
        <dbReference type="PROSITE" id="PS50110"/>
    </source>
</evidence>
<dbReference type="SUPFAM" id="SSF52172">
    <property type="entry name" value="CheY-like"/>
    <property type="match status" value="1"/>
</dbReference>
<dbReference type="CDD" id="cd00156">
    <property type="entry name" value="REC"/>
    <property type="match status" value="1"/>
</dbReference>
<evidence type="ECO:0000256" key="1">
    <source>
        <dbReference type="PROSITE-ProRule" id="PRU00169"/>
    </source>
</evidence>
<gene>
    <name evidence="4" type="ORF">J8273_0092</name>
</gene>
<dbReference type="PANTHER" id="PTHR43228:SF1">
    <property type="entry name" value="TWO-COMPONENT RESPONSE REGULATOR ARR22"/>
    <property type="match status" value="1"/>
</dbReference>
<dbReference type="PROSITE" id="PS50110">
    <property type="entry name" value="RESPONSE_REGULATORY"/>
    <property type="match status" value="1"/>
</dbReference>
<dbReference type="Proteomes" id="UP000717585">
    <property type="component" value="Unassembled WGS sequence"/>
</dbReference>
<evidence type="ECO:0000256" key="2">
    <source>
        <dbReference type="SAM" id="MobiDB-lite"/>
    </source>
</evidence>
<proteinExistence type="predicted"/>
<dbReference type="EMBL" id="JAHDYR010000012">
    <property type="protein sequence ID" value="KAG9394885.1"/>
    <property type="molecule type" value="Genomic_DNA"/>
</dbReference>
<feature type="region of interest" description="Disordered" evidence="2">
    <location>
        <begin position="108"/>
        <end position="130"/>
    </location>
</feature>
<keyword evidence="1" id="KW-0597">Phosphoprotein</keyword>
<dbReference type="AlphaFoldDB" id="A0A8J6EAM0"/>
<protein>
    <submittedName>
        <fullName evidence="4">Response regulator receiver domain</fullName>
    </submittedName>
</protein>
<evidence type="ECO:0000313" key="5">
    <source>
        <dbReference type="Proteomes" id="UP000717585"/>
    </source>
</evidence>
<keyword evidence="5" id="KW-1185">Reference proteome</keyword>
<dbReference type="PANTHER" id="PTHR43228">
    <property type="entry name" value="TWO-COMPONENT RESPONSE REGULATOR"/>
    <property type="match status" value="1"/>
</dbReference>
<organism evidence="4 5">
    <name type="scientific">Carpediemonas membranifera</name>
    <dbReference type="NCBI Taxonomy" id="201153"/>
    <lineage>
        <taxon>Eukaryota</taxon>
        <taxon>Metamonada</taxon>
        <taxon>Carpediemonas-like organisms</taxon>
        <taxon>Carpediemonas</taxon>
    </lineage>
</organism>
<dbReference type="InterPro" id="IPR011006">
    <property type="entry name" value="CheY-like_superfamily"/>
</dbReference>
<dbReference type="SMART" id="SM00448">
    <property type="entry name" value="REC"/>
    <property type="match status" value="1"/>
</dbReference>